<accession>A0AAW1MNA8</accession>
<evidence type="ECO:0000313" key="3">
    <source>
        <dbReference type="Proteomes" id="UP001443914"/>
    </source>
</evidence>
<comment type="caution">
    <text evidence="2">The sequence shown here is derived from an EMBL/GenBank/DDBJ whole genome shotgun (WGS) entry which is preliminary data.</text>
</comment>
<gene>
    <name evidence="2" type="ORF">RND81_02G175100</name>
</gene>
<evidence type="ECO:0008006" key="4">
    <source>
        <dbReference type="Google" id="ProtNLM"/>
    </source>
</evidence>
<proteinExistence type="predicted"/>
<reference evidence="2 3" key="1">
    <citation type="submission" date="2024-03" db="EMBL/GenBank/DDBJ databases">
        <title>WGS assembly of Saponaria officinalis var. Norfolk2.</title>
        <authorList>
            <person name="Jenkins J."/>
            <person name="Shu S."/>
            <person name="Grimwood J."/>
            <person name="Barry K."/>
            <person name="Goodstein D."/>
            <person name="Schmutz J."/>
            <person name="Leebens-Mack J."/>
            <person name="Osbourn A."/>
        </authorList>
    </citation>
    <scope>NUCLEOTIDE SEQUENCE [LARGE SCALE GENOMIC DNA]</scope>
    <source>
        <strain evidence="3">cv. Norfolk2</strain>
        <strain evidence="2">JIC</strain>
        <tissue evidence="2">Leaf</tissue>
    </source>
</reference>
<feature type="region of interest" description="Disordered" evidence="1">
    <location>
        <begin position="23"/>
        <end position="44"/>
    </location>
</feature>
<protein>
    <recommendedName>
        <fullName evidence="4">DUF1618 domain-containing protein</fullName>
    </recommendedName>
</protein>
<dbReference type="Proteomes" id="UP001443914">
    <property type="component" value="Unassembled WGS sequence"/>
</dbReference>
<feature type="compositionally biased region" description="Pro residues" evidence="1">
    <location>
        <begin position="33"/>
        <end position="44"/>
    </location>
</feature>
<evidence type="ECO:0000313" key="2">
    <source>
        <dbReference type="EMBL" id="KAK9750125.1"/>
    </source>
</evidence>
<sequence length="405" mass="46143">MPFTLAVVRWSLRRKKRRVRRDLKRLRRIQRQQPPPPPPSPPPEPWDDGLLICVQLVNYEDLENVHFMRFNIPSKTLNNLLSKVELERSEAITRYVPHSHGAHEDPERFFAYSPVAVSNGPFLFPLNPCCASCAIDSEVFCLGGECCTSDKDDGLCHAIYACDFAKYPNGTSLPYFLITVISLQWCLWVKNSIFSKRDIVPVALVHDVHGEQPSTRLPFCTFDKSAILDLAVASLGNKLLIVDRILRLLYYCHIQDFKWTPLNIKKFEPLLNPLSMMRGKPVTVAQYNTLCWIDEEDYIGAFNWENMSVSVGPIIGFAREVPPRYASRPQRSLVHLKDELFGLIWVDSSSRLHITVLFICLEAARDALSDSPHLLTVSVVACFCYHLDFDSSVQAAYLLSSKPFN</sequence>
<name>A0AAW1MNA8_SAPOF</name>
<dbReference type="EMBL" id="JBDFQZ010000002">
    <property type="protein sequence ID" value="KAK9750127.1"/>
    <property type="molecule type" value="Genomic_DNA"/>
</dbReference>
<dbReference type="AlphaFoldDB" id="A0AAW1MNA8"/>
<organism evidence="2 3">
    <name type="scientific">Saponaria officinalis</name>
    <name type="common">Common soapwort</name>
    <name type="synonym">Lychnis saponaria</name>
    <dbReference type="NCBI Taxonomy" id="3572"/>
    <lineage>
        <taxon>Eukaryota</taxon>
        <taxon>Viridiplantae</taxon>
        <taxon>Streptophyta</taxon>
        <taxon>Embryophyta</taxon>
        <taxon>Tracheophyta</taxon>
        <taxon>Spermatophyta</taxon>
        <taxon>Magnoliopsida</taxon>
        <taxon>eudicotyledons</taxon>
        <taxon>Gunneridae</taxon>
        <taxon>Pentapetalae</taxon>
        <taxon>Caryophyllales</taxon>
        <taxon>Caryophyllaceae</taxon>
        <taxon>Caryophylleae</taxon>
        <taxon>Saponaria</taxon>
    </lineage>
</organism>
<dbReference type="EMBL" id="JBDFQZ010000002">
    <property type="protein sequence ID" value="KAK9750125.1"/>
    <property type="molecule type" value="Genomic_DNA"/>
</dbReference>
<keyword evidence="3" id="KW-1185">Reference proteome</keyword>
<evidence type="ECO:0000256" key="1">
    <source>
        <dbReference type="SAM" id="MobiDB-lite"/>
    </source>
</evidence>
<dbReference type="EMBL" id="JBDFQZ010000002">
    <property type="protein sequence ID" value="KAK9750126.1"/>
    <property type="molecule type" value="Genomic_DNA"/>
</dbReference>